<dbReference type="Proteomes" id="UP000287649">
    <property type="component" value="Unassembled WGS sequence"/>
</dbReference>
<dbReference type="Gene3D" id="1.10.8.10">
    <property type="entry name" value="DNA helicase RuvA subunit, C-terminal domain"/>
    <property type="match status" value="1"/>
</dbReference>
<dbReference type="Pfam" id="PF17827">
    <property type="entry name" value="PrmC_N"/>
    <property type="match status" value="1"/>
</dbReference>
<feature type="binding site" evidence="5">
    <location>
        <position position="186"/>
    </location>
    <ligand>
        <name>S-adenosyl-L-methionine</name>
        <dbReference type="ChEBI" id="CHEBI:59789"/>
    </ligand>
</feature>
<dbReference type="FunFam" id="3.40.50.150:FF:000053">
    <property type="entry name" value="Release factor glutamine methyltransferase"/>
    <property type="match status" value="1"/>
</dbReference>
<comment type="caution">
    <text evidence="8">The sequence shown here is derived from an EMBL/GenBank/DDBJ whole genome shotgun (WGS) entry which is preliminary data.</text>
</comment>
<dbReference type="EC" id="2.1.1.297" evidence="5"/>
<dbReference type="AlphaFoldDB" id="A0A432Y572"/>
<dbReference type="HAMAP" id="MF_02126">
    <property type="entry name" value="RF_methyltr_PrmC"/>
    <property type="match status" value="1"/>
</dbReference>
<dbReference type="NCBIfam" id="TIGR03534">
    <property type="entry name" value="RF_mod_PrmC"/>
    <property type="match status" value="1"/>
</dbReference>
<dbReference type="NCBIfam" id="TIGR00536">
    <property type="entry name" value="hemK_fam"/>
    <property type="match status" value="1"/>
</dbReference>
<dbReference type="Pfam" id="PF05175">
    <property type="entry name" value="MTS"/>
    <property type="match status" value="1"/>
</dbReference>
<dbReference type="GO" id="GO:0032259">
    <property type="term" value="P:methylation"/>
    <property type="evidence" value="ECO:0007669"/>
    <property type="project" value="UniProtKB-KW"/>
</dbReference>
<dbReference type="RefSeq" id="WP_126770882.1">
    <property type="nucleotide sequence ID" value="NZ_PIPX01000001.1"/>
</dbReference>
<dbReference type="GO" id="GO:0003676">
    <property type="term" value="F:nucleic acid binding"/>
    <property type="evidence" value="ECO:0007669"/>
    <property type="project" value="InterPro"/>
</dbReference>
<evidence type="ECO:0000256" key="1">
    <source>
        <dbReference type="ARBA" id="ARBA00022603"/>
    </source>
</evidence>
<proteinExistence type="inferred from homology"/>
<dbReference type="InterPro" id="IPR019874">
    <property type="entry name" value="RF_methyltr_PrmC"/>
</dbReference>
<accession>A0A432Y572</accession>
<keyword evidence="3 5" id="KW-0949">S-adenosyl-L-methionine</keyword>
<reference evidence="9" key="1">
    <citation type="journal article" date="2018" name="Front. Microbiol.">
        <title>Genome-Based Analysis Reveals the Taxonomy and Diversity of the Family Idiomarinaceae.</title>
        <authorList>
            <person name="Liu Y."/>
            <person name="Lai Q."/>
            <person name="Shao Z."/>
        </authorList>
    </citation>
    <scope>NUCLEOTIDE SEQUENCE [LARGE SCALE GENOMIC DNA]</scope>
    <source>
        <strain evidence="9">PO-M2</strain>
    </source>
</reference>
<keyword evidence="1 5" id="KW-0489">Methyltransferase</keyword>
<evidence type="ECO:0000313" key="9">
    <source>
        <dbReference type="Proteomes" id="UP000287649"/>
    </source>
</evidence>
<dbReference type="CDD" id="cd02440">
    <property type="entry name" value="AdoMet_MTases"/>
    <property type="match status" value="1"/>
</dbReference>
<gene>
    <name evidence="5 8" type="primary">prmC</name>
    <name evidence="8" type="ORF">CWI70_04325</name>
</gene>
<evidence type="ECO:0000313" key="8">
    <source>
        <dbReference type="EMBL" id="RUO56006.1"/>
    </source>
</evidence>
<dbReference type="Gene3D" id="3.40.50.150">
    <property type="entry name" value="Vaccinia Virus protein VP39"/>
    <property type="match status" value="1"/>
</dbReference>
<dbReference type="InterPro" id="IPR040758">
    <property type="entry name" value="PrmC_N"/>
</dbReference>
<feature type="binding site" evidence="5">
    <location>
        <begin position="186"/>
        <end position="189"/>
    </location>
    <ligand>
        <name>substrate</name>
    </ligand>
</feature>
<dbReference type="InterPro" id="IPR007848">
    <property type="entry name" value="Small_mtfrase_dom"/>
</dbReference>
<dbReference type="PANTHER" id="PTHR18895">
    <property type="entry name" value="HEMK METHYLTRANSFERASE"/>
    <property type="match status" value="1"/>
</dbReference>
<feature type="binding site" evidence="5">
    <location>
        <begin position="121"/>
        <end position="125"/>
    </location>
    <ligand>
        <name>S-adenosyl-L-methionine</name>
        <dbReference type="ChEBI" id="CHEBI:59789"/>
    </ligand>
</feature>
<protein>
    <recommendedName>
        <fullName evidence="5">Release factor glutamine methyltransferase</fullName>
        <shortName evidence="5">RF MTase</shortName>
        <ecNumber evidence="5">2.1.1.297</ecNumber>
    </recommendedName>
    <alternativeName>
        <fullName evidence="5">N5-glutamine methyltransferase PrmC</fullName>
    </alternativeName>
    <alternativeName>
        <fullName evidence="5">Protein-(glutamine-N5) MTase PrmC</fullName>
    </alternativeName>
    <alternativeName>
        <fullName evidence="5">Protein-glutamine N-methyltransferase PrmC</fullName>
    </alternativeName>
</protein>
<name>A0A432Y572_9GAMM</name>
<evidence type="ECO:0000259" key="6">
    <source>
        <dbReference type="Pfam" id="PF05175"/>
    </source>
</evidence>
<evidence type="ECO:0000256" key="2">
    <source>
        <dbReference type="ARBA" id="ARBA00022679"/>
    </source>
</evidence>
<dbReference type="PANTHER" id="PTHR18895:SF74">
    <property type="entry name" value="MTRF1L RELEASE FACTOR GLUTAMINE METHYLTRANSFERASE"/>
    <property type="match status" value="1"/>
</dbReference>
<dbReference type="GO" id="GO:0102559">
    <property type="term" value="F:peptide chain release factor N(5)-glutamine methyltransferase activity"/>
    <property type="evidence" value="ECO:0007669"/>
    <property type="project" value="UniProtKB-EC"/>
</dbReference>
<dbReference type="EMBL" id="PIPX01000001">
    <property type="protein sequence ID" value="RUO56006.1"/>
    <property type="molecule type" value="Genomic_DNA"/>
</dbReference>
<dbReference type="InterPro" id="IPR029063">
    <property type="entry name" value="SAM-dependent_MTases_sf"/>
</dbReference>
<comment type="similarity">
    <text evidence="5">Belongs to the protein N5-glutamine methyltransferase family. PrmC subfamily.</text>
</comment>
<sequence length="289" mass="31958">MQIQAWLRHARTCIEASQAASATPQLDAEVLLAHVLSCSRTYLHTWPDKVLDEQQLKSAEGLLQQRATGLPVAHLLGEREFWSLPLQVNASTLIPRPDTECLVEQALQLSLPAQARVLDLGTGTGAIALALKSERPRWQVVAVDKTIDAVKLAQANAARLGLAVEVQQSDWFRNIADQRFDLIVSNPPYIDARDPHLQQGDVRFEPHSALVAGASGFADLATIITTARSYLNANGWLVLEHGWQQAERCRLALHEAGYGQVQSQRDYANLERITFGQWESDKGSETDVE</sequence>
<evidence type="ECO:0000256" key="5">
    <source>
        <dbReference type="HAMAP-Rule" id="MF_02126"/>
    </source>
</evidence>
<dbReference type="OrthoDB" id="9800643at2"/>
<comment type="catalytic activity">
    <reaction evidence="4 5">
        <text>L-glutaminyl-[peptide chain release factor] + S-adenosyl-L-methionine = N(5)-methyl-L-glutaminyl-[peptide chain release factor] + S-adenosyl-L-homocysteine + H(+)</text>
        <dbReference type="Rhea" id="RHEA:42896"/>
        <dbReference type="Rhea" id="RHEA-COMP:10271"/>
        <dbReference type="Rhea" id="RHEA-COMP:10272"/>
        <dbReference type="ChEBI" id="CHEBI:15378"/>
        <dbReference type="ChEBI" id="CHEBI:30011"/>
        <dbReference type="ChEBI" id="CHEBI:57856"/>
        <dbReference type="ChEBI" id="CHEBI:59789"/>
        <dbReference type="ChEBI" id="CHEBI:61891"/>
        <dbReference type="EC" id="2.1.1.297"/>
    </reaction>
</comment>
<dbReference type="InterPro" id="IPR004556">
    <property type="entry name" value="HemK-like"/>
</dbReference>
<feature type="binding site" evidence="5">
    <location>
        <position position="171"/>
    </location>
    <ligand>
        <name>S-adenosyl-L-methionine</name>
        <dbReference type="ChEBI" id="CHEBI:59789"/>
    </ligand>
</feature>
<dbReference type="InterPro" id="IPR002052">
    <property type="entry name" value="DNA_methylase_N6_adenine_CS"/>
</dbReference>
<dbReference type="SUPFAM" id="SSF53335">
    <property type="entry name" value="S-adenosyl-L-methionine-dependent methyltransferases"/>
    <property type="match status" value="1"/>
</dbReference>
<feature type="domain" description="Methyltransferase small" evidence="6">
    <location>
        <begin position="110"/>
        <end position="194"/>
    </location>
</feature>
<keyword evidence="9" id="KW-1185">Reference proteome</keyword>
<evidence type="ECO:0000256" key="3">
    <source>
        <dbReference type="ARBA" id="ARBA00022691"/>
    </source>
</evidence>
<evidence type="ECO:0000256" key="4">
    <source>
        <dbReference type="ARBA" id="ARBA00048391"/>
    </source>
</evidence>
<dbReference type="InterPro" id="IPR050320">
    <property type="entry name" value="N5-glutamine_MTase"/>
</dbReference>
<feature type="domain" description="Release factor glutamine methyltransferase N-terminal" evidence="7">
    <location>
        <begin position="6"/>
        <end position="77"/>
    </location>
</feature>
<comment type="function">
    <text evidence="5">Methylates the class 1 translation termination release factors RF1/PrfA and RF2/PrfB on the glutamine residue of the universally conserved GGQ motif.</text>
</comment>
<keyword evidence="2 5" id="KW-0808">Transferase</keyword>
<feature type="binding site" evidence="5">
    <location>
        <position position="144"/>
    </location>
    <ligand>
        <name>S-adenosyl-L-methionine</name>
        <dbReference type="ChEBI" id="CHEBI:59789"/>
    </ligand>
</feature>
<evidence type="ECO:0000259" key="7">
    <source>
        <dbReference type="Pfam" id="PF17827"/>
    </source>
</evidence>
<dbReference type="PROSITE" id="PS00092">
    <property type="entry name" value="N6_MTASE"/>
    <property type="match status" value="1"/>
</dbReference>
<organism evidence="8 9">
    <name type="scientific">Pseudidiomarina homiensis</name>
    <dbReference type="NCBI Taxonomy" id="364198"/>
    <lineage>
        <taxon>Bacteria</taxon>
        <taxon>Pseudomonadati</taxon>
        <taxon>Pseudomonadota</taxon>
        <taxon>Gammaproteobacteria</taxon>
        <taxon>Alteromonadales</taxon>
        <taxon>Idiomarinaceae</taxon>
        <taxon>Pseudidiomarina</taxon>
    </lineage>
</organism>